<organism evidence="2 3">
    <name type="scientific">Atopobium minutum</name>
    <dbReference type="NCBI Taxonomy" id="1381"/>
    <lineage>
        <taxon>Bacteria</taxon>
        <taxon>Bacillati</taxon>
        <taxon>Actinomycetota</taxon>
        <taxon>Coriobacteriia</taxon>
        <taxon>Coriobacteriales</taxon>
        <taxon>Atopobiaceae</taxon>
        <taxon>Atopobium</taxon>
    </lineage>
</organism>
<dbReference type="Gene3D" id="3.30.1360.120">
    <property type="entry name" value="Probable tRNA modification gtpase trme, domain 1"/>
    <property type="match status" value="1"/>
</dbReference>
<reference evidence="2 3" key="1">
    <citation type="submission" date="2016-10" db="EMBL/GenBank/DDBJ databases">
        <authorList>
            <person name="Varghese N."/>
            <person name="Submissions S."/>
        </authorList>
    </citation>
    <scope>NUCLEOTIDE SEQUENCE [LARGE SCALE GENOMIC DNA]</scope>
    <source>
        <strain evidence="2 3">DSM 20586</strain>
    </source>
</reference>
<evidence type="ECO:0000259" key="1">
    <source>
        <dbReference type="Pfam" id="PF01571"/>
    </source>
</evidence>
<gene>
    <name evidence="2" type="ORF">SAMN04489746_0137</name>
</gene>
<dbReference type="PANTHER" id="PTHR43757:SF2">
    <property type="entry name" value="AMINOMETHYLTRANSFERASE, MITOCHONDRIAL"/>
    <property type="match status" value="1"/>
</dbReference>
<dbReference type="SUPFAM" id="SSF103025">
    <property type="entry name" value="Folate-binding domain"/>
    <property type="match status" value="1"/>
</dbReference>
<evidence type="ECO:0000313" key="2">
    <source>
        <dbReference type="EMBL" id="SEB41430.1"/>
    </source>
</evidence>
<dbReference type="InterPro" id="IPR028896">
    <property type="entry name" value="GcvT/YgfZ/DmdA"/>
</dbReference>
<sequence length="274" mass="29783">MNLDKEHLLLGGVMAQRYRTQVVLHYHSTSDEKTALLQSCGLTHLSDLGMMLVRGSDAPQLIQAAIACELPAVGSCAYGAVLSGDAALLSVPLVVRTGDTEFLLVDGSSRFELLFEWISWLSCVEQDGIAPYANTSVSNESSALVPLQLAGPQAGAVLSDYVEQATYLPKMHCVANLTLDTTLSIVLHNSLAQQDCYTVLLPPAAAPVFWRSFLSFAEVKPVGYDVIQELERKQNPWTSALSHSDRISATRSMLTDWHICRTSDDFIGARALAQ</sequence>
<accession>A0AB38A4L3</accession>
<dbReference type="Pfam" id="PF01571">
    <property type="entry name" value="GCV_T"/>
    <property type="match status" value="1"/>
</dbReference>
<name>A0AB38A4L3_9ACTN</name>
<dbReference type="InterPro" id="IPR027266">
    <property type="entry name" value="TrmE/GcvT-like"/>
</dbReference>
<protein>
    <submittedName>
        <fullName evidence="2">Aminomethyltransferase</fullName>
    </submittedName>
</protein>
<proteinExistence type="predicted"/>
<dbReference type="RefSeq" id="WP_002563630.1">
    <property type="nucleotide sequence ID" value="NZ_CALJSN010000005.1"/>
</dbReference>
<feature type="domain" description="GCVT N-terminal" evidence="1">
    <location>
        <begin position="6"/>
        <end position="227"/>
    </location>
</feature>
<dbReference type="InterPro" id="IPR006222">
    <property type="entry name" value="GCVT_N"/>
</dbReference>
<evidence type="ECO:0000313" key="3">
    <source>
        <dbReference type="Proteomes" id="UP000183687"/>
    </source>
</evidence>
<dbReference type="PANTHER" id="PTHR43757">
    <property type="entry name" value="AMINOMETHYLTRANSFERASE"/>
    <property type="match status" value="1"/>
</dbReference>
<dbReference type="AlphaFoldDB" id="A0AB38A4L3"/>
<comment type="caution">
    <text evidence="2">The sequence shown here is derived from an EMBL/GenBank/DDBJ whole genome shotgun (WGS) entry which is preliminary data.</text>
</comment>
<dbReference type="Proteomes" id="UP000183687">
    <property type="component" value="Unassembled WGS sequence"/>
</dbReference>
<dbReference type="EMBL" id="FNSH01000001">
    <property type="protein sequence ID" value="SEB41430.1"/>
    <property type="molecule type" value="Genomic_DNA"/>
</dbReference>
<dbReference type="PIRSF" id="PIRSF006487">
    <property type="entry name" value="GcvT"/>
    <property type="match status" value="1"/>
</dbReference>